<evidence type="ECO:0000313" key="9">
    <source>
        <dbReference type="Proteomes" id="UP001223978"/>
    </source>
</evidence>
<gene>
    <name evidence="8" type="ORF">QIS96_18355</name>
</gene>
<dbReference type="PROSITE" id="PS00187">
    <property type="entry name" value="TPP_ENZYMES"/>
    <property type="match status" value="1"/>
</dbReference>
<dbReference type="EMBL" id="JASCIQ010000018">
    <property type="protein sequence ID" value="MDI3405772.1"/>
    <property type="molecule type" value="Genomic_DNA"/>
</dbReference>
<keyword evidence="3 4" id="KW-0786">Thiamine pyrophosphate</keyword>
<dbReference type="Pfam" id="PF00205">
    <property type="entry name" value="TPP_enzyme_M"/>
    <property type="match status" value="1"/>
</dbReference>
<reference evidence="8 9" key="1">
    <citation type="submission" date="2023-05" db="EMBL/GenBank/DDBJ databases">
        <title>Draft genome sequence of Streptomyces sp. B-S-A6 isolated from a cave soil in Thailand.</title>
        <authorList>
            <person name="Chamroensaksri N."/>
            <person name="Muangham S."/>
        </authorList>
    </citation>
    <scope>NUCLEOTIDE SEQUENCE [LARGE SCALE GENOMIC DNA]</scope>
    <source>
        <strain evidence="8 9">B-S-A6</strain>
    </source>
</reference>
<dbReference type="InterPro" id="IPR029035">
    <property type="entry name" value="DHS-like_NAD/FAD-binding_dom"/>
</dbReference>
<dbReference type="SUPFAM" id="SSF52467">
    <property type="entry name" value="DHS-like NAD/FAD-binding domain"/>
    <property type="match status" value="1"/>
</dbReference>
<evidence type="ECO:0000256" key="4">
    <source>
        <dbReference type="RuleBase" id="RU362132"/>
    </source>
</evidence>
<proteinExistence type="inferred from homology"/>
<evidence type="ECO:0000259" key="5">
    <source>
        <dbReference type="Pfam" id="PF00205"/>
    </source>
</evidence>
<evidence type="ECO:0000256" key="2">
    <source>
        <dbReference type="ARBA" id="ARBA00007812"/>
    </source>
</evidence>
<sequence>MTTGSAAEQRHGAALTGGEALVRALAAHGTDLAFGIPGTHNLEIYRHLEPYGIRHVTPRHEQGAGYAADAYARVTGRPGVVVTTTGPALLNVAAAAGQAYSDSVPLIVVSPGMPLRHPRQSTGLLHEMRSQTEALRAVTAFSHRVSSVAEIGAAVARAFTLFRTGRPRPVHIEVPLDLLGAVEPVGEVRLAPPSGAPRPSDTAVREAAEALGSARRPALVLGGGARGAGAECRALAEELGALVVTSANGKGVVDEGHPLSLGVSLHDPSVQKALADCDVVLAVGTELAESDLWIQPPDALGELLIRVDVDPAQMYAGLRADVALVGDARDCLRALARSVAAVRDARAQSAPRPDAHTAVTELRAARDTATAGRDARWTPYLRAIRDVADADAVFTSDSAQCCYYGALPHLPVGPRGRFLHPTGFGTLGYALPAAVGVKAAQPERQVVALSGDGGFQFSVQELASAVQLGLPLPVVVFDNGGYGEIRDEMKARGNTPLAVDHPPVDLAALCRAYGGAGAHASTPEALAEALATALRTPGPTVITVPEEASV</sequence>
<dbReference type="InterPro" id="IPR011766">
    <property type="entry name" value="TPP_enzyme_TPP-bd"/>
</dbReference>
<comment type="similarity">
    <text evidence="2 4">Belongs to the TPP enzyme family.</text>
</comment>
<feature type="domain" description="Thiamine pyrophosphate enzyme TPP-binding" evidence="6">
    <location>
        <begin position="406"/>
        <end position="544"/>
    </location>
</feature>
<dbReference type="CDD" id="cd00568">
    <property type="entry name" value="TPP_enzymes"/>
    <property type="match status" value="1"/>
</dbReference>
<evidence type="ECO:0000313" key="8">
    <source>
        <dbReference type="EMBL" id="MDI3405772.1"/>
    </source>
</evidence>
<evidence type="ECO:0000259" key="7">
    <source>
        <dbReference type="Pfam" id="PF02776"/>
    </source>
</evidence>
<dbReference type="SUPFAM" id="SSF52518">
    <property type="entry name" value="Thiamin diphosphate-binding fold (THDP-binding)"/>
    <property type="match status" value="2"/>
</dbReference>
<organism evidence="8 9">
    <name type="scientific">Streptomyces cavernicola</name>
    <dbReference type="NCBI Taxonomy" id="3043613"/>
    <lineage>
        <taxon>Bacteria</taxon>
        <taxon>Bacillati</taxon>
        <taxon>Actinomycetota</taxon>
        <taxon>Actinomycetes</taxon>
        <taxon>Kitasatosporales</taxon>
        <taxon>Streptomycetaceae</taxon>
        <taxon>Streptomyces</taxon>
    </lineage>
</organism>
<name>A0ABT6SDN2_9ACTN</name>
<keyword evidence="8" id="KW-0456">Lyase</keyword>
<accession>A0ABT6SDN2</accession>
<evidence type="ECO:0000256" key="1">
    <source>
        <dbReference type="ARBA" id="ARBA00001964"/>
    </source>
</evidence>
<dbReference type="RefSeq" id="WP_282543704.1">
    <property type="nucleotide sequence ID" value="NZ_JASCIQ010000018.1"/>
</dbReference>
<dbReference type="InterPro" id="IPR000399">
    <property type="entry name" value="TPP-bd_CS"/>
</dbReference>
<dbReference type="InterPro" id="IPR045229">
    <property type="entry name" value="TPP_enz"/>
</dbReference>
<dbReference type="PANTHER" id="PTHR18968">
    <property type="entry name" value="THIAMINE PYROPHOSPHATE ENZYMES"/>
    <property type="match status" value="1"/>
</dbReference>
<dbReference type="PANTHER" id="PTHR18968:SF13">
    <property type="entry name" value="ACETOLACTATE SYNTHASE CATALYTIC SUBUNIT, MITOCHONDRIAL"/>
    <property type="match status" value="1"/>
</dbReference>
<dbReference type="NCBIfam" id="NF005712">
    <property type="entry name" value="PRK07524.1"/>
    <property type="match status" value="1"/>
</dbReference>
<keyword evidence="9" id="KW-1185">Reference proteome</keyword>
<feature type="domain" description="Thiamine pyrophosphate enzyme central" evidence="5">
    <location>
        <begin position="204"/>
        <end position="335"/>
    </location>
</feature>
<dbReference type="InterPro" id="IPR029061">
    <property type="entry name" value="THDP-binding"/>
</dbReference>
<feature type="domain" description="Thiamine pyrophosphate enzyme N-terminal TPP-binding" evidence="7">
    <location>
        <begin position="16"/>
        <end position="119"/>
    </location>
</feature>
<dbReference type="CDD" id="cd07035">
    <property type="entry name" value="TPP_PYR_POX_like"/>
    <property type="match status" value="1"/>
</dbReference>
<evidence type="ECO:0000259" key="6">
    <source>
        <dbReference type="Pfam" id="PF02775"/>
    </source>
</evidence>
<comment type="cofactor">
    <cofactor evidence="1">
        <name>thiamine diphosphate</name>
        <dbReference type="ChEBI" id="CHEBI:58937"/>
    </cofactor>
</comment>
<dbReference type="InterPro" id="IPR012001">
    <property type="entry name" value="Thiamin_PyroP_enz_TPP-bd_dom"/>
</dbReference>
<protein>
    <submittedName>
        <fullName evidence="8">5-guanidino-2-oxopentanoate decarboxylase</fullName>
        <ecNumber evidence="8">4.1.1.75</ecNumber>
    </submittedName>
</protein>
<comment type="caution">
    <text evidence="8">The sequence shown here is derived from an EMBL/GenBank/DDBJ whole genome shotgun (WGS) entry which is preliminary data.</text>
</comment>
<dbReference type="Gene3D" id="3.40.50.1220">
    <property type="entry name" value="TPP-binding domain"/>
    <property type="match status" value="1"/>
</dbReference>
<dbReference type="Gene3D" id="3.40.50.970">
    <property type="match status" value="2"/>
</dbReference>
<dbReference type="Proteomes" id="UP001223978">
    <property type="component" value="Unassembled WGS sequence"/>
</dbReference>
<dbReference type="GO" id="GO:0047435">
    <property type="term" value="F:5-guanidino-2-oxopentanoate decarboxylase activity"/>
    <property type="evidence" value="ECO:0007669"/>
    <property type="project" value="UniProtKB-EC"/>
</dbReference>
<dbReference type="InterPro" id="IPR012000">
    <property type="entry name" value="Thiamin_PyroP_enz_cen_dom"/>
</dbReference>
<dbReference type="Pfam" id="PF02775">
    <property type="entry name" value="TPP_enzyme_C"/>
    <property type="match status" value="1"/>
</dbReference>
<evidence type="ECO:0000256" key="3">
    <source>
        <dbReference type="ARBA" id="ARBA00023052"/>
    </source>
</evidence>
<dbReference type="EC" id="4.1.1.75" evidence="8"/>
<dbReference type="Pfam" id="PF02776">
    <property type="entry name" value="TPP_enzyme_N"/>
    <property type="match status" value="1"/>
</dbReference>